<evidence type="ECO:0000256" key="1">
    <source>
        <dbReference type="ARBA" id="ARBA00000077"/>
    </source>
</evidence>
<dbReference type="EMBL" id="BAAAME010000002">
    <property type="protein sequence ID" value="GAA1732178.1"/>
    <property type="molecule type" value="Genomic_DNA"/>
</dbReference>
<evidence type="ECO:0000313" key="19">
    <source>
        <dbReference type="Proteomes" id="UP001501057"/>
    </source>
</evidence>
<comment type="cofactor">
    <cofactor evidence="14 15">
        <name>Mn(2+)</name>
        <dbReference type="ChEBI" id="CHEBI:29035"/>
    </cofactor>
    <cofactor evidence="14 15">
        <name>Mg(2+)</name>
        <dbReference type="ChEBI" id="CHEBI:18420"/>
    </cofactor>
    <text evidence="14 15">Manganese or magnesium. Binds 1 divalent metal ion per monomer in the absence of substrate. May bind a second metal ion after substrate binding.</text>
</comment>
<keyword evidence="10 14" id="KW-0479">Metal-binding</keyword>
<reference evidence="19" key="1">
    <citation type="journal article" date="2019" name="Int. J. Syst. Evol. Microbiol.">
        <title>The Global Catalogue of Microorganisms (GCM) 10K type strain sequencing project: providing services to taxonomists for standard genome sequencing and annotation.</title>
        <authorList>
            <consortium name="The Broad Institute Genomics Platform"/>
            <consortium name="The Broad Institute Genome Sequencing Center for Infectious Disease"/>
            <person name="Wu L."/>
            <person name="Ma J."/>
        </authorList>
    </citation>
    <scope>NUCLEOTIDE SEQUENCE [LARGE SCALE GENOMIC DNA]</scope>
    <source>
        <strain evidence="19">JCM 13518</strain>
    </source>
</reference>
<evidence type="ECO:0000256" key="11">
    <source>
        <dbReference type="ARBA" id="ARBA00022759"/>
    </source>
</evidence>
<evidence type="ECO:0000256" key="6">
    <source>
        <dbReference type="ARBA" id="ARBA00012180"/>
    </source>
</evidence>
<dbReference type="NCBIfam" id="NF000595">
    <property type="entry name" value="PRK00015.1-3"/>
    <property type="match status" value="1"/>
</dbReference>
<evidence type="ECO:0000256" key="8">
    <source>
        <dbReference type="ARBA" id="ARBA00022490"/>
    </source>
</evidence>
<dbReference type="SUPFAM" id="SSF53098">
    <property type="entry name" value="Ribonuclease H-like"/>
    <property type="match status" value="1"/>
</dbReference>
<keyword evidence="11 14" id="KW-0255">Endonuclease</keyword>
<feature type="binding site" evidence="14 15">
    <location>
        <position position="125"/>
    </location>
    <ligand>
        <name>a divalent metal cation</name>
        <dbReference type="ChEBI" id="CHEBI:60240"/>
    </ligand>
</feature>
<sequence length="229" mass="24867">MTTRLRGRTIRRDAGLYGYERALERRGLTPVAGVDEAGRGACAGPLVAAAVVLDREIPGLADSKLLTPARRERCYELVLERAVDVAVVVISPQDCDRMGIQPANIEALRRALARLQVRPGYVLTDGFPVDGLDVPGLAMWKGDRVAASIAAASVVAKVTRDAMMVDLHEQYPHYDFATHKGYNTSVHDAALRQHGPCPEHRTTWANVRAVTRAPAITTGTVQNYQGSDT</sequence>
<accession>A0ABP4VR83</accession>
<dbReference type="CDD" id="cd07182">
    <property type="entry name" value="RNase_HII_bacteria_HII_like"/>
    <property type="match status" value="1"/>
</dbReference>
<proteinExistence type="inferred from homology"/>
<keyword evidence="13 14" id="KW-0464">Manganese</keyword>
<comment type="function">
    <text evidence="3 14 16">Endonuclease that specifically degrades the RNA of RNA-DNA hybrids.</text>
</comment>
<keyword evidence="8 14" id="KW-0963">Cytoplasm</keyword>
<evidence type="ECO:0000256" key="13">
    <source>
        <dbReference type="ARBA" id="ARBA00023211"/>
    </source>
</evidence>
<evidence type="ECO:0000256" key="5">
    <source>
        <dbReference type="ARBA" id="ARBA00007383"/>
    </source>
</evidence>
<feature type="binding site" evidence="14 15">
    <location>
        <position position="35"/>
    </location>
    <ligand>
        <name>a divalent metal cation</name>
        <dbReference type="ChEBI" id="CHEBI:60240"/>
    </ligand>
</feature>
<dbReference type="InterPro" id="IPR022898">
    <property type="entry name" value="RNase_HII"/>
</dbReference>
<comment type="catalytic activity">
    <reaction evidence="1 14 15 16">
        <text>Endonucleolytic cleavage to 5'-phosphomonoester.</text>
        <dbReference type="EC" id="3.1.26.4"/>
    </reaction>
</comment>
<gene>
    <name evidence="14" type="primary">rnhB</name>
    <name evidence="18" type="ORF">GCM10009710_11050</name>
</gene>
<dbReference type="Pfam" id="PF01351">
    <property type="entry name" value="RNase_HII"/>
    <property type="match status" value="1"/>
</dbReference>
<organism evidence="18 19">
    <name type="scientific">Aeromicrobium alkaliterrae</name>
    <dbReference type="NCBI Taxonomy" id="302168"/>
    <lineage>
        <taxon>Bacteria</taxon>
        <taxon>Bacillati</taxon>
        <taxon>Actinomycetota</taxon>
        <taxon>Actinomycetes</taxon>
        <taxon>Propionibacteriales</taxon>
        <taxon>Nocardioidaceae</taxon>
        <taxon>Aeromicrobium</taxon>
    </lineage>
</organism>
<dbReference type="HAMAP" id="MF_00052_B">
    <property type="entry name" value="RNase_HII_B"/>
    <property type="match status" value="1"/>
</dbReference>
<dbReference type="PROSITE" id="PS51975">
    <property type="entry name" value="RNASE_H_2"/>
    <property type="match status" value="1"/>
</dbReference>
<comment type="subcellular location">
    <subcellularLocation>
        <location evidence="4 14">Cytoplasm</location>
    </subcellularLocation>
</comment>
<evidence type="ECO:0000256" key="15">
    <source>
        <dbReference type="PROSITE-ProRule" id="PRU01319"/>
    </source>
</evidence>
<evidence type="ECO:0000256" key="12">
    <source>
        <dbReference type="ARBA" id="ARBA00022801"/>
    </source>
</evidence>
<protein>
    <recommendedName>
        <fullName evidence="7 14">Ribonuclease HII</fullName>
        <shortName evidence="14">RNase HII</shortName>
        <ecNumber evidence="6 14">3.1.26.4</ecNumber>
    </recommendedName>
</protein>
<dbReference type="InterPro" id="IPR001352">
    <property type="entry name" value="RNase_HII/HIII"/>
</dbReference>
<evidence type="ECO:0000256" key="2">
    <source>
        <dbReference type="ARBA" id="ARBA00001946"/>
    </source>
</evidence>
<evidence type="ECO:0000259" key="17">
    <source>
        <dbReference type="PROSITE" id="PS51975"/>
    </source>
</evidence>
<evidence type="ECO:0000256" key="9">
    <source>
        <dbReference type="ARBA" id="ARBA00022722"/>
    </source>
</evidence>
<keyword evidence="9 14" id="KW-0540">Nuclease</keyword>
<evidence type="ECO:0000256" key="7">
    <source>
        <dbReference type="ARBA" id="ARBA00019179"/>
    </source>
</evidence>
<dbReference type="InterPro" id="IPR012337">
    <property type="entry name" value="RNaseH-like_sf"/>
</dbReference>
<dbReference type="RefSeq" id="WP_344198589.1">
    <property type="nucleotide sequence ID" value="NZ_BAAAME010000002.1"/>
</dbReference>
<comment type="similarity">
    <text evidence="5 14 16">Belongs to the RNase HII family.</text>
</comment>
<name>A0ABP4VR83_9ACTN</name>
<feature type="binding site" evidence="14 15">
    <location>
        <position position="36"/>
    </location>
    <ligand>
        <name>a divalent metal cation</name>
        <dbReference type="ChEBI" id="CHEBI:60240"/>
    </ligand>
</feature>
<keyword evidence="19" id="KW-1185">Reference proteome</keyword>
<dbReference type="PANTHER" id="PTHR10954:SF18">
    <property type="entry name" value="RIBONUCLEASE HII"/>
    <property type="match status" value="1"/>
</dbReference>
<keyword evidence="12 14" id="KW-0378">Hydrolase</keyword>
<comment type="caution">
    <text evidence="18">The sequence shown here is derived from an EMBL/GenBank/DDBJ whole genome shotgun (WGS) entry which is preliminary data.</text>
</comment>
<evidence type="ECO:0000256" key="10">
    <source>
        <dbReference type="ARBA" id="ARBA00022723"/>
    </source>
</evidence>
<evidence type="ECO:0000256" key="4">
    <source>
        <dbReference type="ARBA" id="ARBA00004496"/>
    </source>
</evidence>
<feature type="domain" description="RNase H type-2" evidence="17">
    <location>
        <begin position="29"/>
        <end position="216"/>
    </location>
</feature>
<evidence type="ECO:0000256" key="14">
    <source>
        <dbReference type="HAMAP-Rule" id="MF_00052"/>
    </source>
</evidence>
<evidence type="ECO:0000256" key="16">
    <source>
        <dbReference type="RuleBase" id="RU003515"/>
    </source>
</evidence>
<evidence type="ECO:0000256" key="3">
    <source>
        <dbReference type="ARBA" id="ARBA00004065"/>
    </source>
</evidence>
<dbReference type="Gene3D" id="3.30.420.10">
    <property type="entry name" value="Ribonuclease H-like superfamily/Ribonuclease H"/>
    <property type="match status" value="1"/>
</dbReference>
<dbReference type="InterPro" id="IPR024567">
    <property type="entry name" value="RNase_HII/HIII_dom"/>
</dbReference>
<dbReference type="PANTHER" id="PTHR10954">
    <property type="entry name" value="RIBONUCLEASE H2 SUBUNIT A"/>
    <property type="match status" value="1"/>
</dbReference>
<dbReference type="NCBIfam" id="NF000598">
    <property type="entry name" value="PRK00015.2-2"/>
    <property type="match status" value="1"/>
</dbReference>
<dbReference type="EC" id="3.1.26.4" evidence="6 14"/>
<dbReference type="InterPro" id="IPR036397">
    <property type="entry name" value="RNaseH_sf"/>
</dbReference>
<comment type="cofactor">
    <cofactor evidence="2">
        <name>Mg(2+)</name>
        <dbReference type="ChEBI" id="CHEBI:18420"/>
    </cofactor>
</comment>
<dbReference type="Proteomes" id="UP001501057">
    <property type="component" value="Unassembled WGS sequence"/>
</dbReference>
<evidence type="ECO:0000313" key="18">
    <source>
        <dbReference type="EMBL" id="GAA1732178.1"/>
    </source>
</evidence>